<dbReference type="GO" id="GO:0003824">
    <property type="term" value="F:catalytic activity"/>
    <property type="evidence" value="ECO:0007669"/>
    <property type="project" value="InterPro"/>
</dbReference>
<dbReference type="PaxDb" id="121845-A0A1S3DQ29"/>
<reference evidence="4" key="1">
    <citation type="submission" date="2025-08" db="UniProtKB">
        <authorList>
            <consortium name="RefSeq"/>
        </authorList>
    </citation>
    <scope>IDENTIFICATION</scope>
</reference>
<dbReference type="STRING" id="121845.A0A1S3DQ29"/>
<sequence>MSISPNGTTPGGNQSSVASGGAIRPADSGEPETPCRSRNSTSSKRRKKNVQYFGTLNINSLLKAGKLKQLTKVLKEYKIQICALQETRYTDEDLMDYEGYRIFKGKKGWNPCGRGFPHLGTGFIVTSNFVNSVTDFHSPNERLSLLTFRSLNKTYTLINCHAPINNDNKKNPQKVETYWETLDYELSKIPMSNVKILLGDFNAQLGPEKRYKTTVGDYPAHKRTNKNGERLIELCKGFNLKIMSTSFKKLPRKQKTWKSPNLSLGEFQIDHVAITHCNQKEIMNVKVRKGANIETDHYLSTIKLNFLPQRKKQPQKQNTQRIDANTLREKKSEFCQNLEINSEKWEDIKEGMIKSAIEVAKMKRTRKHDWWDQKCEEAIDQRLKAWKKWHSTKKDIDYQIFKQQRSSTAKTIRSVKRLYEKSQLIQMDEDFKKNNTRSFYGTFKQKLQKYEAPNLCFKDANGRLAMNNEENCDILATYFEQLLNCQEPNEKFPSSTPNIVNEDSQPPSILEIREIITLNTPVSKRSLKQLLHWT</sequence>
<feature type="region of interest" description="Disordered" evidence="1">
    <location>
        <begin position="1"/>
        <end position="46"/>
    </location>
</feature>
<accession>A0A1S3DQ29</accession>
<evidence type="ECO:0000259" key="2">
    <source>
        <dbReference type="Pfam" id="PF03372"/>
    </source>
</evidence>
<dbReference type="AlphaFoldDB" id="A0A1S3DQ29"/>
<dbReference type="GeneID" id="103522476"/>
<organism evidence="3 4">
    <name type="scientific">Diaphorina citri</name>
    <name type="common">Asian citrus psyllid</name>
    <dbReference type="NCBI Taxonomy" id="121845"/>
    <lineage>
        <taxon>Eukaryota</taxon>
        <taxon>Metazoa</taxon>
        <taxon>Ecdysozoa</taxon>
        <taxon>Arthropoda</taxon>
        <taxon>Hexapoda</taxon>
        <taxon>Insecta</taxon>
        <taxon>Pterygota</taxon>
        <taxon>Neoptera</taxon>
        <taxon>Paraneoptera</taxon>
        <taxon>Hemiptera</taxon>
        <taxon>Sternorrhyncha</taxon>
        <taxon>Psylloidea</taxon>
        <taxon>Psyllidae</taxon>
        <taxon>Diaphorininae</taxon>
        <taxon>Diaphorina</taxon>
    </lineage>
</organism>
<evidence type="ECO:0000256" key="1">
    <source>
        <dbReference type="SAM" id="MobiDB-lite"/>
    </source>
</evidence>
<evidence type="ECO:0000313" key="3">
    <source>
        <dbReference type="Proteomes" id="UP000079169"/>
    </source>
</evidence>
<keyword evidence="3" id="KW-1185">Reference proteome</keyword>
<feature type="compositionally biased region" description="Polar residues" evidence="1">
    <location>
        <begin position="1"/>
        <end position="18"/>
    </location>
</feature>
<feature type="domain" description="Endonuclease/exonuclease/phosphatase" evidence="2">
    <location>
        <begin position="54"/>
        <end position="203"/>
    </location>
</feature>
<evidence type="ECO:0000313" key="4">
    <source>
        <dbReference type="RefSeq" id="XP_008485801.1"/>
    </source>
</evidence>
<name>A0A1S3DQ29_DIACI</name>
<dbReference type="SUPFAM" id="SSF56219">
    <property type="entry name" value="DNase I-like"/>
    <property type="match status" value="1"/>
</dbReference>
<dbReference type="InterPro" id="IPR005135">
    <property type="entry name" value="Endo/exonuclease/phosphatase"/>
</dbReference>
<dbReference type="Proteomes" id="UP000079169">
    <property type="component" value="Unplaced"/>
</dbReference>
<dbReference type="CDD" id="cd09076">
    <property type="entry name" value="L1-EN"/>
    <property type="match status" value="1"/>
</dbReference>
<dbReference type="OMA" id="HVAITHC"/>
<proteinExistence type="predicted"/>
<dbReference type="PROSITE" id="PS50890">
    <property type="entry name" value="PUA"/>
    <property type="match status" value="1"/>
</dbReference>
<dbReference type="RefSeq" id="XP_008485801.1">
    <property type="nucleotide sequence ID" value="XM_008487579.1"/>
</dbReference>
<dbReference type="KEGG" id="dci:103522476"/>
<dbReference type="InterPro" id="IPR036691">
    <property type="entry name" value="Endo/exonu/phosph_ase_sf"/>
</dbReference>
<dbReference type="Pfam" id="PF03372">
    <property type="entry name" value="Exo_endo_phos"/>
    <property type="match status" value="1"/>
</dbReference>
<protein>
    <submittedName>
        <fullName evidence="4">Craniofacial development protein 2-like</fullName>
    </submittedName>
</protein>
<dbReference type="Gene3D" id="3.60.10.10">
    <property type="entry name" value="Endonuclease/exonuclease/phosphatase"/>
    <property type="match status" value="1"/>
</dbReference>
<gene>
    <name evidence="4" type="primary">LOC103522476</name>
</gene>